<dbReference type="STRING" id="1123010.SAMN02745724_01815"/>
<keyword evidence="6" id="KW-1185">Reference proteome</keyword>
<evidence type="ECO:0000313" key="5">
    <source>
        <dbReference type="EMBL" id="SFC49853.1"/>
    </source>
</evidence>
<name>A0A1I1JVN5_9GAMM</name>
<organism evidence="5 6">
    <name type="scientific">Pseudoalteromonas denitrificans DSM 6059</name>
    <dbReference type="NCBI Taxonomy" id="1123010"/>
    <lineage>
        <taxon>Bacteria</taxon>
        <taxon>Pseudomonadati</taxon>
        <taxon>Pseudomonadota</taxon>
        <taxon>Gammaproteobacteria</taxon>
        <taxon>Alteromonadales</taxon>
        <taxon>Pseudoalteromonadaceae</taxon>
        <taxon>Pseudoalteromonas</taxon>
    </lineage>
</organism>
<dbReference type="CDD" id="cd00077">
    <property type="entry name" value="HDc"/>
    <property type="match status" value="1"/>
</dbReference>
<gene>
    <name evidence="5" type="ORF">SAMN02745724_01815</name>
</gene>
<dbReference type="Gene3D" id="3.40.50.2300">
    <property type="match status" value="1"/>
</dbReference>
<evidence type="ECO:0000256" key="2">
    <source>
        <dbReference type="SAM" id="Coils"/>
    </source>
</evidence>
<dbReference type="RefSeq" id="WP_091982961.1">
    <property type="nucleotide sequence ID" value="NZ_FOLO01000010.1"/>
</dbReference>
<dbReference type="SUPFAM" id="SSF52172">
    <property type="entry name" value="CheY-like"/>
    <property type="match status" value="1"/>
</dbReference>
<dbReference type="OrthoDB" id="9802066at2"/>
<dbReference type="InterPro" id="IPR037522">
    <property type="entry name" value="HD_GYP_dom"/>
</dbReference>
<evidence type="ECO:0000259" key="4">
    <source>
        <dbReference type="PROSITE" id="PS51832"/>
    </source>
</evidence>
<protein>
    <submittedName>
        <fullName evidence="5">Response regulator c-di-GMP phosphodiesterase, RpfG family, contains REC and HD-GYP domains</fullName>
    </submittedName>
</protein>
<dbReference type="InterPro" id="IPR011006">
    <property type="entry name" value="CheY-like_superfamily"/>
</dbReference>
<dbReference type="GO" id="GO:0000160">
    <property type="term" value="P:phosphorelay signal transduction system"/>
    <property type="evidence" value="ECO:0007669"/>
    <property type="project" value="InterPro"/>
</dbReference>
<dbReference type="SMART" id="SM00448">
    <property type="entry name" value="REC"/>
    <property type="match status" value="1"/>
</dbReference>
<feature type="modified residue" description="4-aspartylphosphate" evidence="1">
    <location>
        <position position="56"/>
    </location>
</feature>
<dbReference type="InterPro" id="IPR052020">
    <property type="entry name" value="Cyclic_di-GMP/3'3'-cGAMP_PDE"/>
</dbReference>
<proteinExistence type="predicted"/>
<dbReference type="GO" id="GO:0008081">
    <property type="term" value="F:phosphoric diester hydrolase activity"/>
    <property type="evidence" value="ECO:0007669"/>
    <property type="project" value="UniProtKB-ARBA"/>
</dbReference>
<keyword evidence="2" id="KW-0175">Coiled coil</keyword>
<dbReference type="Proteomes" id="UP000198862">
    <property type="component" value="Unassembled WGS sequence"/>
</dbReference>
<reference evidence="5 6" key="1">
    <citation type="submission" date="2016-10" db="EMBL/GenBank/DDBJ databases">
        <authorList>
            <person name="de Groot N.N."/>
        </authorList>
    </citation>
    <scope>NUCLEOTIDE SEQUENCE [LARGE SCALE GENOMIC DNA]</scope>
    <source>
        <strain evidence="5 6">DSM 6059</strain>
    </source>
</reference>
<dbReference type="Gene3D" id="1.10.3210.10">
    <property type="entry name" value="Hypothetical protein af1432"/>
    <property type="match status" value="1"/>
</dbReference>
<dbReference type="CDD" id="cd17569">
    <property type="entry name" value="REC_HupR-like"/>
    <property type="match status" value="1"/>
</dbReference>
<sequence>MEEIFKPRLILIDDEIEVLQSLERIFRREYETIAFNDPIKAIEFIKLTPIHIIICDMRMPEISGDKVLAQAKQHQPKARRILLSGYSDMASTIAAINEGGIHAYVAKPWDNQQLKDVVNDALHTIKLEIENQKLTIQLQENNQKLIQLNKQLDKKVEERTITLKQTVLKLKKSIKSQRNQLQQVIDMITLISAEHRKDHHQHDMRIAKQCRLLGHQMGLEKVEVTYLFLAAQLHAIGEIALSNSLLNKPESQMNNAELLQLHQQATKGADILDLMPSLKNISDILRFQYEKFNGLGFPGERHQNDIPLSARILAVIRDYDKQISGYASGKKISPRDALQNIKSQANKSYDNNVVLAFDNLLHNIPAGSNTEFCFTLDMLKPGMVIAHDVKYKNGNILLTQHTKLTEVTIERLEQYELEHDCTFLVFILIPQNISEEVS</sequence>
<accession>A0A1I1JVN5</accession>
<dbReference type="InterPro" id="IPR001789">
    <property type="entry name" value="Sig_transdc_resp-reg_receiver"/>
</dbReference>
<dbReference type="PROSITE" id="PS50110">
    <property type="entry name" value="RESPONSE_REGULATORY"/>
    <property type="match status" value="1"/>
</dbReference>
<dbReference type="Pfam" id="PF00072">
    <property type="entry name" value="Response_reg"/>
    <property type="match status" value="1"/>
</dbReference>
<keyword evidence="1" id="KW-0597">Phosphoprotein</keyword>
<dbReference type="InterPro" id="IPR003607">
    <property type="entry name" value="HD/PDEase_dom"/>
</dbReference>
<evidence type="ECO:0000259" key="3">
    <source>
        <dbReference type="PROSITE" id="PS50110"/>
    </source>
</evidence>
<feature type="coiled-coil region" evidence="2">
    <location>
        <begin position="131"/>
        <end position="158"/>
    </location>
</feature>
<feature type="domain" description="Response regulatory" evidence="3">
    <location>
        <begin position="8"/>
        <end position="122"/>
    </location>
</feature>
<feature type="domain" description="HD-GYP" evidence="4">
    <location>
        <begin position="177"/>
        <end position="373"/>
    </location>
</feature>
<dbReference type="PROSITE" id="PS51832">
    <property type="entry name" value="HD_GYP"/>
    <property type="match status" value="1"/>
</dbReference>
<evidence type="ECO:0000256" key="1">
    <source>
        <dbReference type="PROSITE-ProRule" id="PRU00169"/>
    </source>
</evidence>
<dbReference type="PANTHER" id="PTHR45228:SF8">
    <property type="entry name" value="TWO-COMPONENT RESPONSE REGULATOR-RELATED"/>
    <property type="match status" value="1"/>
</dbReference>
<dbReference type="AlphaFoldDB" id="A0A1I1JVN5"/>
<dbReference type="PANTHER" id="PTHR45228">
    <property type="entry name" value="CYCLIC DI-GMP PHOSPHODIESTERASE TM_0186-RELATED"/>
    <property type="match status" value="1"/>
</dbReference>
<dbReference type="EMBL" id="FOLO01000010">
    <property type="protein sequence ID" value="SFC49853.1"/>
    <property type="molecule type" value="Genomic_DNA"/>
</dbReference>
<evidence type="ECO:0000313" key="6">
    <source>
        <dbReference type="Proteomes" id="UP000198862"/>
    </source>
</evidence>
<dbReference type="SUPFAM" id="SSF109604">
    <property type="entry name" value="HD-domain/PDEase-like"/>
    <property type="match status" value="1"/>
</dbReference>
<dbReference type="Pfam" id="PF13487">
    <property type="entry name" value="HD_5"/>
    <property type="match status" value="1"/>
</dbReference>